<proteinExistence type="predicted"/>
<keyword evidence="3" id="KW-1185">Reference proteome</keyword>
<dbReference type="EMBL" id="JAAAHW010006383">
    <property type="protein sequence ID" value="KAF9962303.1"/>
    <property type="molecule type" value="Genomic_DNA"/>
</dbReference>
<accession>A0A9P6M288</accession>
<feature type="region of interest" description="Disordered" evidence="1">
    <location>
        <begin position="184"/>
        <end position="295"/>
    </location>
</feature>
<feature type="region of interest" description="Disordered" evidence="1">
    <location>
        <begin position="160"/>
        <end position="179"/>
    </location>
</feature>
<name>A0A9P6M288_9FUNG</name>
<gene>
    <name evidence="2" type="ORF">BGZ65_009340</name>
</gene>
<feature type="compositionally biased region" description="Polar residues" evidence="1">
    <location>
        <begin position="222"/>
        <end position="242"/>
    </location>
</feature>
<dbReference type="AlphaFoldDB" id="A0A9P6M288"/>
<organism evidence="2 3">
    <name type="scientific">Modicella reniformis</name>
    <dbReference type="NCBI Taxonomy" id="1440133"/>
    <lineage>
        <taxon>Eukaryota</taxon>
        <taxon>Fungi</taxon>
        <taxon>Fungi incertae sedis</taxon>
        <taxon>Mucoromycota</taxon>
        <taxon>Mortierellomycotina</taxon>
        <taxon>Mortierellomycetes</taxon>
        <taxon>Mortierellales</taxon>
        <taxon>Mortierellaceae</taxon>
        <taxon>Modicella</taxon>
    </lineage>
</organism>
<sequence>TGPLSGYSGVVGGASYPASGSYMDSNQQLQMLEQKYNSGAIPQSLFVSKDNIQQHQQQQQTRETLESVVEAMEINQAMPLATHTGTSASAVAISTTSSTSVPAGGLYGDRDASAWLTPSATYHSHQGHAPSEEDGSREFPFPVIRDRKELARAAGIRLDIPAPSPHQQQHQHQHQHHLGPQQHWIAGINGSHSGNATTADDMVGGSATSIDSSAIGHPDQSPLANSPLSAAHSSPATGTHPTATGMGGGKGSRDEDDNREDRDNVTHGGYNHHPHPHHHPGSSHYNSHADSTSGLVKTKSSNFEVFSVQTVPMSLYGQGLSSSESGFFPTDAATLSENNYLAKDQGVARRHILTRVQ</sequence>
<dbReference type="OrthoDB" id="5595797at2759"/>
<evidence type="ECO:0000256" key="1">
    <source>
        <dbReference type="SAM" id="MobiDB-lite"/>
    </source>
</evidence>
<protein>
    <submittedName>
        <fullName evidence="2">Uncharacterized protein</fullName>
    </submittedName>
</protein>
<comment type="caution">
    <text evidence="2">The sequence shown here is derived from an EMBL/GenBank/DDBJ whole genome shotgun (WGS) entry which is preliminary data.</text>
</comment>
<feature type="compositionally biased region" description="Basic residues" evidence="1">
    <location>
        <begin position="270"/>
        <end position="281"/>
    </location>
</feature>
<feature type="non-terminal residue" evidence="2">
    <location>
        <position position="1"/>
    </location>
</feature>
<evidence type="ECO:0000313" key="2">
    <source>
        <dbReference type="EMBL" id="KAF9962303.1"/>
    </source>
</evidence>
<dbReference type="Proteomes" id="UP000749646">
    <property type="component" value="Unassembled WGS sequence"/>
</dbReference>
<reference evidence="2" key="1">
    <citation type="journal article" date="2020" name="Fungal Divers.">
        <title>Resolving the Mortierellaceae phylogeny through synthesis of multi-gene phylogenetics and phylogenomics.</title>
        <authorList>
            <person name="Vandepol N."/>
            <person name="Liber J."/>
            <person name="Desiro A."/>
            <person name="Na H."/>
            <person name="Kennedy M."/>
            <person name="Barry K."/>
            <person name="Grigoriev I.V."/>
            <person name="Miller A.N."/>
            <person name="O'Donnell K."/>
            <person name="Stajich J.E."/>
            <person name="Bonito G."/>
        </authorList>
    </citation>
    <scope>NUCLEOTIDE SEQUENCE</scope>
    <source>
        <strain evidence="2">MES-2147</strain>
    </source>
</reference>
<evidence type="ECO:0000313" key="3">
    <source>
        <dbReference type="Proteomes" id="UP000749646"/>
    </source>
</evidence>